<proteinExistence type="predicted"/>
<evidence type="ECO:0000313" key="3">
    <source>
        <dbReference type="EMBL" id="KKR79866.1"/>
    </source>
</evidence>
<keyword evidence="2" id="KW-0812">Transmembrane</keyword>
<reference evidence="3 4" key="1">
    <citation type="journal article" date="2015" name="Nature">
        <title>rRNA introns, odd ribosomes, and small enigmatic genomes across a large radiation of phyla.</title>
        <authorList>
            <person name="Brown C.T."/>
            <person name="Hug L.A."/>
            <person name="Thomas B.C."/>
            <person name="Sharon I."/>
            <person name="Castelle C.J."/>
            <person name="Singh A."/>
            <person name="Wilkins M.J."/>
            <person name="Williams K.H."/>
            <person name="Banfield J.F."/>
        </authorList>
    </citation>
    <scope>NUCLEOTIDE SEQUENCE [LARGE SCALE GENOMIC DNA]</scope>
</reference>
<sequence>METENSKNNSAIWRPVILFYAKTTSWIIFPLILGVLLAKYISKTTSSQILFFVIIILGFMITCFGIYKEVKVYKSTLDKQDPPSHKATDGQVKNGK</sequence>
<keyword evidence="2" id="KW-1133">Transmembrane helix</keyword>
<gene>
    <name evidence="3" type="ORF">UU24_C0001G0025</name>
</gene>
<dbReference type="Proteomes" id="UP000034749">
    <property type="component" value="Unassembled WGS sequence"/>
</dbReference>
<evidence type="ECO:0000313" key="4">
    <source>
        <dbReference type="Proteomes" id="UP000034749"/>
    </source>
</evidence>
<protein>
    <submittedName>
        <fullName evidence="3">Uncharacterized protein</fullName>
    </submittedName>
</protein>
<organism evidence="3 4">
    <name type="scientific">Candidatus Nomurabacteria bacterium GW2011_GWA2_40_9</name>
    <dbReference type="NCBI Taxonomy" id="1618734"/>
    <lineage>
        <taxon>Bacteria</taxon>
        <taxon>Candidatus Nomuraibacteriota</taxon>
    </lineage>
</organism>
<accession>A0A0G0TYG3</accession>
<feature type="region of interest" description="Disordered" evidence="1">
    <location>
        <begin position="77"/>
        <end position="96"/>
    </location>
</feature>
<evidence type="ECO:0000256" key="2">
    <source>
        <dbReference type="SAM" id="Phobius"/>
    </source>
</evidence>
<name>A0A0G0TYG3_9BACT</name>
<comment type="caution">
    <text evidence="3">The sequence shown here is derived from an EMBL/GenBank/DDBJ whole genome shotgun (WGS) entry which is preliminary data.</text>
</comment>
<dbReference type="EMBL" id="LBZW01000001">
    <property type="protein sequence ID" value="KKR79866.1"/>
    <property type="molecule type" value="Genomic_DNA"/>
</dbReference>
<feature type="transmembrane region" description="Helical" evidence="2">
    <location>
        <begin position="12"/>
        <end position="37"/>
    </location>
</feature>
<feature type="transmembrane region" description="Helical" evidence="2">
    <location>
        <begin position="49"/>
        <end position="67"/>
    </location>
</feature>
<feature type="compositionally biased region" description="Basic and acidic residues" evidence="1">
    <location>
        <begin position="77"/>
        <end position="88"/>
    </location>
</feature>
<keyword evidence="2" id="KW-0472">Membrane</keyword>
<dbReference type="AlphaFoldDB" id="A0A0G0TYG3"/>
<evidence type="ECO:0000256" key="1">
    <source>
        <dbReference type="SAM" id="MobiDB-lite"/>
    </source>
</evidence>